<dbReference type="InterPro" id="IPR003331">
    <property type="entry name" value="UDP_GlcNAc_Epimerase_2_dom"/>
</dbReference>
<name>A0A8D5FLY3_9BACT</name>
<evidence type="ECO:0000313" key="2">
    <source>
        <dbReference type="EMBL" id="BCL60659.1"/>
    </source>
</evidence>
<dbReference type="GO" id="GO:0004553">
    <property type="term" value="F:hydrolase activity, hydrolyzing O-glycosyl compounds"/>
    <property type="evidence" value="ECO:0007669"/>
    <property type="project" value="InterPro"/>
</dbReference>
<feature type="domain" description="UDP-N-acetylglucosamine 2-epimerase" evidence="1">
    <location>
        <begin position="25"/>
        <end position="372"/>
    </location>
</feature>
<organism evidence="2 3">
    <name type="scientific">Desulfomarina profundi</name>
    <dbReference type="NCBI Taxonomy" id="2772557"/>
    <lineage>
        <taxon>Bacteria</taxon>
        <taxon>Pseudomonadati</taxon>
        <taxon>Thermodesulfobacteriota</taxon>
        <taxon>Desulfobulbia</taxon>
        <taxon>Desulfobulbales</taxon>
        <taxon>Desulfobulbaceae</taxon>
        <taxon>Desulfomarina</taxon>
    </lineage>
</organism>
<gene>
    <name evidence="2" type="ORF">DGMP_13520</name>
</gene>
<evidence type="ECO:0000313" key="3">
    <source>
        <dbReference type="Proteomes" id="UP000826725"/>
    </source>
</evidence>
<dbReference type="Pfam" id="PF02350">
    <property type="entry name" value="Epimerase_2"/>
    <property type="match status" value="1"/>
</dbReference>
<dbReference type="InterPro" id="IPR029767">
    <property type="entry name" value="WecB-like"/>
</dbReference>
<proteinExistence type="predicted"/>
<dbReference type="EMBL" id="AP024086">
    <property type="protein sequence ID" value="BCL60659.1"/>
    <property type="molecule type" value="Genomic_DNA"/>
</dbReference>
<accession>A0A8D5FLY3</accession>
<dbReference type="PANTHER" id="PTHR43174:SF3">
    <property type="entry name" value="UDP-N-ACETYLGLUCOSAMINE 2-EPIMERASE"/>
    <property type="match status" value="1"/>
</dbReference>
<dbReference type="CDD" id="cd03786">
    <property type="entry name" value="GTB_UDP-GlcNAc_2-Epimerase"/>
    <property type="match status" value="1"/>
</dbReference>
<reference evidence="2" key="1">
    <citation type="submission" date="2020-09" db="EMBL/GenBank/DDBJ databases">
        <title>Desulfogranum mesoprofundum gen. nov., sp. nov., a novel mesophilic, sulfate-reducing chemolithoautotroph isolated from a deep-sea hydrothermal vent chimney in the Suiyo Seamount.</title>
        <authorList>
            <person name="Hashimoto Y."/>
            <person name="Nakagawa S."/>
        </authorList>
    </citation>
    <scope>NUCLEOTIDE SEQUENCE</scope>
    <source>
        <strain evidence="2">KT2</strain>
    </source>
</reference>
<dbReference type="RefSeq" id="WP_268907525.1">
    <property type="nucleotide sequence ID" value="NZ_AP024086.1"/>
</dbReference>
<evidence type="ECO:0000259" key="1">
    <source>
        <dbReference type="Pfam" id="PF02350"/>
    </source>
</evidence>
<dbReference type="KEGG" id="dbk:DGMP_13520"/>
<dbReference type="Proteomes" id="UP000826725">
    <property type="component" value="Chromosome"/>
</dbReference>
<dbReference type="GO" id="GO:0006047">
    <property type="term" value="P:UDP-N-acetylglucosamine metabolic process"/>
    <property type="evidence" value="ECO:0007669"/>
    <property type="project" value="InterPro"/>
</dbReference>
<protein>
    <submittedName>
        <fullName evidence="2">UDP-N-acetyl glucosamine 2-epimerase</fullName>
    </submittedName>
</protein>
<sequence length="390" mass="43647">MTNKRKICVMTGTRAEYGLLVPLLKKIQNSEKLKLQLIVTGTHLSPEFGLTYKEIPVDGFGIDRKIEMLLSSDSPVGIGKSMGVAQIGFADAFEDLKPDMLVVLGDRFEILSAVSTALIFRIPVAHIHGGELTEGAVDDAIRHAVSKMSHLHFTATDSYRNRVIQLGEQPDTVYRVGALGLENINNIDLLEREEFEKSIDFKLGEKNLLVTFHPETLGENSVGKQFGELLDALDSLDDTKIIFTKPNADTDGRIIIQMIDEYVKKNRENTRAFSSLGQVRFLSALQFMDGVVGNSSSGIIEVPSFGIGTVNIGDRQKGRLFAESVISCRPERKDIEKALEQLYKKEFRESLNTITNPYMGKDVSRKIVTVIEEYNWEKSLKKSFYDIEFS</sequence>
<dbReference type="PANTHER" id="PTHR43174">
    <property type="entry name" value="UDP-N-ACETYLGLUCOSAMINE 2-EPIMERASE"/>
    <property type="match status" value="1"/>
</dbReference>
<dbReference type="InterPro" id="IPR020004">
    <property type="entry name" value="UDP-GlcNAc_Epase"/>
</dbReference>
<keyword evidence="3" id="KW-1185">Reference proteome</keyword>
<dbReference type="NCBIfam" id="TIGR03568">
    <property type="entry name" value="NeuC_NnaA"/>
    <property type="match status" value="1"/>
</dbReference>
<dbReference type="AlphaFoldDB" id="A0A8D5FLY3"/>